<evidence type="ECO:0000313" key="3">
    <source>
        <dbReference type="Proteomes" id="UP000327013"/>
    </source>
</evidence>
<dbReference type="InterPro" id="IPR036936">
    <property type="entry name" value="CRIB_dom_sf"/>
</dbReference>
<dbReference type="InterPro" id="IPR000095">
    <property type="entry name" value="CRIB_dom"/>
</dbReference>
<dbReference type="PANTHER" id="PTHR46931">
    <property type="entry name" value="CRIB DOMAIN-CONTAINING PROTEIN RIC2"/>
    <property type="match status" value="1"/>
</dbReference>
<gene>
    <name evidence="2" type="ORF">FH972_006269</name>
</gene>
<accession>A0A5N6QU65</accession>
<organism evidence="2 3">
    <name type="scientific">Carpinus fangiana</name>
    <dbReference type="NCBI Taxonomy" id="176857"/>
    <lineage>
        <taxon>Eukaryota</taxon>
        <taxon>Viridiplantae</taxon>
        <taxon>Streptophyta</taxon>
        <taxon>Embryophyta</taxon>
        <taxon>Tracheophyta</taxon>
        <taxon>Spermatophyta</taxon>
        <taxon>Magnoliopsida</taxon>
        <taxon>eudicotyledons</taxon>
        <taxon>Gunneridae</taxon>
        <taxon>Pentapetalae</taxon>
        <taxon>rosids</taxon>
        <taxon>fabids</taxon>
        <taxon>Fagales</taxon>
        <taxon>Betulaceae</taxon>
        <taxon>Carpinus</taxon>
    </lineage>
</organism>
<feature type="domain" description="CRIB" evidence="1">
    <location>
        <begin position="47"/>
        <end position="60"/>
    </location>
</feature>
<keyword evidence="3" id="KW-1185">Reference proteome</keyword>
<proteinExistence type="predicted"/>
<protein>
    <recommendedName>
        <fullName evidence="1">CRIB domain-containing protein</fullName>
    </recommendedName>
</protein>
<dbReference type="PANTHER" id="PTHR46931:SF6">
    <property type="entry name" value="CRIB DOMAIN-CONTAINING PROTEIN RIC4"/>
    <property type="match status" value="1"/>
</dbReference>
<dbReference type="AlphaFoldDB" id="A0A5N6QU65"/>
<reference evidence="2 3" key="1">
    <citation type="submission" date="2019-06" db="EMBL/GenBank/DDBJ databases">
        <title>A chromosomal-level reference genome of Carpinus fangiana (Coryloideae, Betulaceae).</title>
        <authorList>
            <person name="Yang X."/>
            <person name="Wang Z."/>
            <person name="Zhang L."/>
            <person name="Hao G."/>
            <person name="Liu J."/>
            <person name="Yang Y."/>
        </authorList>
    </citation>
    <scope>NUCLEOTIDE SEQUENCE [LARGE SCALE GENOMIC DNA]</scope>
    <source>
        <strain evidence="2">Cfa_2016G</strain>
        <tissue evidence="2">Leaf</tissue>
    </source>
</reference>
<dbReference type="Gene3D" id="3.90.810.10">
    <property type="entry name" value="CRIB domain"/>
    <property type="match status" value="1"/>
</dbReference>
<sequence length="118" mass="12895">MKNSFGFMVDPKPPNTTTGIHKLVKGFKNISQLFVYKEDMEEMEMEIGCPTDVKHVTHIGWDGCASATATTSCSPVKGWDNLITPDHLLSLPSPSLDHFHLSGPAHAHHPTTLLNAST</sequence>
<dbReference type="InterPro" id="IPR044509">
    <property type="entry name" value="RIC2/4"/>
</dbReference>
<evidence type="ECO:0000259" key="1">
    <source>
        <dbReference type="PROSITE" id="PS50108"/>
    </source>
</evidence>
<dbReference type="Pfam" id="PF00786">
    <property type="entry name" value="PBD"/>
    <property type="match status" value="1"/>
</dbReference>
<dbReference type="PROSITE" id="PS50108">
    <property type="entry name" value="CRIB"/>
    <property type="match status" value="1"/>
</dbReference>
<dbReference type="EMBL" id="CM017322">
    <property type="protein sequence ID" value="KAE8009860.1"/>
    <property type="molecule type" value="Genomic_DNA"/>
</dbReference>
<name>A0A5N6QU65_9ROSI</name>
<evidence type="ECO:0000313" key="2">
    <source>
        <dbReference type="EMBL" id="KAE8009860.1"/>
    </source>
</evidence>
<dbReference type="OrthoDB" id="678664at2759"/>
<dbReference type="Proteomes" id="UP000327013">
    <property type="component" value="Chromosome 2"/>
</dbReference>